<keyword evidence="2" id="KW-0813">Transport</keyword>
<keyword evidence="4 9" id="KW-1133">Transmembrane helix</keyword>
<keyword evidence="7" id="KW-0325">Glycoprotein</keyword>
<evidence type="ECO:0000256" key="7">
    <source>
        <dbReference type="ARBA" id="ARBA00023180"/>
    </source>
</evidence>
<dbReference type="PANTHER" id="PTHR10258:SF4">
    <property type="entry name" value="CALCIUM-ACTIVATED POTASSIUM CHANNEL SUBUNIT BETA-3"/>
    <property type="match status" value="1"/>
</dbReference>
<organism evidence="10 11">
    <name type="scientific">Cyprinus carpio</name>
    <name type="common">Common carp</name>
    <dbReference type="NCBI Taxonomy" id="7962"/>
    <lineage>
        <taxon>Eukaryota</taxon>
        <taxon>Metazoa</taxon>
        <taxon>Chordata</taxon>
        <taxon>Craniata</taxon>
        <taxon>Vertebrata</taxon>
        <taxon>Euteleostomi</taxon>
        <taxon>Actinopterygii</taxon>
        <taxon>Neopterygii</taxon>
        <taxon>Teleostei</taxon>
        <taxon>Ostariophysi</taxon>
        <taxon>Cypriniformes</taxon>
        <taxon>Cyprinidae</taxon>
        <taxon>Cyprininae</taxon>
        <taxon>Cyprinus</taxon>
    </lineage>
</organism>
<evidence type="ECO:0000256" key="5">
    <source>
        <dbReference type="ARBA" id="ARBA00023065"/>
    </source>
</evidence>
<dbReference type="Proteomes" id="UP000694427">
    <property type="component" value="Unplaced"/>
</dbReference>
<dbReference type="InterPro" id="IPR003930">
    <property type="entry name" value="K_chnl_Ca-activ_BK_bsu"/>
</dbReference>
<dbReference type="GO" id="GO:0015459">
    <property type="term" value="F:potassium channel regulator activity"/>
    <property type="evidence" value="ECO:0007669"/>
    <property type="project" value="TreeGrafter"/>
</dbReference>
<evidence type="ECO:0000256" key="3">
    <source>
        <dbReference type="ARBA" id="ARBA00022692"/>
    </source>
</evidence>
<evidence type="ECO:0000313" key="10">
    <source>
        <dbReference type="Ensembl" id="ENSCCRP00010053350.1"/>
    </source>
</evidence>
<reference evidence="10" key="2">
    <citation type="submission" date="2025-09" db="UniProtKB">
        <authorList>
            <consortium name="Ensembl"/>
        </authorList>
    </citation>
    <scope>IDENTIFICATION</scope>
</reference>
<evidence type="ECO:0000256" key="1">
    <source>
        <dbReference type="ARBA" id="ARBA00004141"/>
    </source>
</evidence>
<keyword evidence="3 9" id="KW-0812">Transmembrane</keyword>
<dbReference type="Ensembl" id="ENSCCRT00010058467.1">
    <property type="protein sequence ID" value="ENSCCRP00010053350.1"/>
    <property type="gene ID" value="ENSCCRG00010022604.1"/>
</dbReference>
<evidence type="ECO:0000256" key="4">
    <source>
        <dbReference type="ARBA" id="ARBA00022989"/>
    </source>
</evidence>
<dbReference type="PANTHER" id="PTHR10258">
    <property type="entry name" value="CALCIUM-ACTIVATED POTASSIUM CHANNEL SUBUNIT BETA"/>
    <property type="match status" value="1"/>
</dbReference>
<reference evidence="10" key="1">
    <citation type="submission" date="2025-08" db="UniProtKB">
        <authorList>
            <consortium name="Ensembl"/>
        </authorList>
    </citation>
    <scope>IDENTIFICATION</scope>
</reference>
<keyword evidence="8" id="KW-0407">Ion channel</keyword>
<evidence type="ECO:0000313" key="11">
    <source>
        <dbReference type="Proteomes" id="UP000694427"/>
    </source>
</evidence>
<evidence type="ECO:0000256" key="9">
    <source>
        <dbReference type="SAM" id="Phobius"/>
    </source>
</evidence>
<accession>A0A8C1QNQ2</accession>
<protein>
    <submittedName>
        <fullName evidence="10">Uncharacterized protein</fullName>
    </submittedName>
</protein>
<dbReference type="GO" id="GO:0015269">
    <property type="term" value="F:calcium-activated potassium channel activity"/>
    <property type="evidence" value="ECO:0007669"/>
    <property type="project" value="InterPro"/>
</dbReference>
<dbReference type="Pfam" id="PF03185">
    <property type="entry name" value="CaKB"/>
    <property type="match status" value="2"/>
</dbReference>
<sequence>MKLSNVKLCLFVFRDVIQENGGKWKKAREMKCNEKARAQIPASSAGEDRAILLGFTMMAFSILTYFLVGIVMVKPSLYRLASVLQVDCLLLEYFKCLRVWVNSTPEKTLQLYRDEDTVKYRPKVGYCRQCDLITLSFIPLVSWTMIMLKYTVQMALYYLLWPSLMLFGGILLVGLVKLNQHLSFLCLEAPRSSTQKVV</sequence>
<dbReference type="GO" id="GO:0008076">
    <property type="term" value="C:voltage-gated potassium channel complex"/>
    <property type="evidence" value="ECO:0007669"/>
    <property type="project" value="TreeGrafter"/>
</dbReference>
<name>A0A8C1QNQ2_CYPCA</name>
<keyword evidence="6 9" id="KW-0472">Membrane</keyword>
<comment type="subcellular location">
    <subcellularLocation>
        <location evidence="1">Membrane</location>
        <topology evidence="1">Multi-pass membrane protein</topology>
    </subcellularLocation>
</comment>
<feature type="transmembrane region" description="Helical" evidence="9">
    <location>
        <begin position="156"/>
        <end position="176"/>
    </location>
</feature>
<evidence type="ECO:0000256" key="6">
    <source>
        <dbReference type="ARBA" id="ARBA00023136"/>
    </source>
</evidence>
<proteinExistence type="predicted"/>
<keyword evidence="11" id="KW-1185">Reference proteome</keyword>
<evidence type="ECO:0000256" key="2">
    <source>
        <dbReference type="ARBA" id="ARBA00022448"/>
    </source>
</evidence>
<feature type="transmembrane region" description="Helical" evidence="9">
    <location>
        <begin position="50"/>
        <end position="73"/>
    </location>
</feature>
<dbReference type="AlphaFoldDB" id="A0A8C1QNQ2"/>
<evidence type="ECO:0000256" key="8">
    <source>
        <dbReference type="ARBA" id="ARBA00023303"/>
    </source>
</evidence>
<dbReference type="GO" id="GO:0005513">
    <property type="term" value="P:detection of calcium ion"/>
    <property type="evidence" value="ECO:0007669"/>
    <property type="project" value="TreeGrafter"/>
</dbReference>
<keyword evidence="5" id="KW-0406">Ion transport</keyword>